<evidence type="ECO:0000313" key="14">
    <source>
        <dbReference type="Proteomes" id="UP000594261"/>
    </source>
</evidence>
<evidence type="ECO:0000256" key="2">
    <source>
        <dbReference type="ARBA" id="ARBA00005590"/>
    </source>
</evidence>
<feature type="transmembrane region" description="Helical" evidence="11">
    <location>
        <begin position="95"/>
        <end position="115"/>
    </location>
</feature>
<comment type="similarity">
    <text evidence="2">Belongs to the amino acid/polyamine transporter 2 family. Amino acid/auxin permease (AAAP) (TC 2.A.18.1) subfamily.</text>
</comment>
<dbReference type="GO" id="GO:0006865">
    <property type="term" value="P:amino acid transport"/>
    <property type="evidence" value="ECO:0007669"/>
    <property type="project" value="UniProtKB-KW"/>
</dbReference>
<dbReference type="GO" id="GO:0009734">
    <property type="term" value="P:auxin-activated signaling pathway"/>
    <property type="evidence" value="ECO:0007669"/>
    <property type="project" value="UniProtKB-KW"/>
</dbReference>
<feature type="transmembrane region" description="Helical" evidence="11">
    <location>
        <begin position="152"/>
        <end position="177"/>
    </location>
</feature>
<dbReference type="Proteomes" id="UP000594261">
    <property type="component" value="Chromosome 11"/>
</dbReference>
<feature type="transmembrane region" description="Helical" evidence="11">
    <location>
        <begin position="52"/>
        <end position="74"/>
    </location>
</feature>
<feature type="domain" description="Amino acid transporter transmembrane" evidence="12">
    <location>
        <begin position="49"/>
        <end position="173"/>
    </location>
</feature>
<keyword evidence="8 11" id="KW-0472">Membrane</keyword>
<comment type="subcellular location">
    <subcellularLocation>
        <location evidence="1">Endomembrane system</location>
        <topology evidence="1">Multi-pass membrane protein</topology>
    </subcellularLocation>
</comment>
<keyword evidence="3" id="KW-0813">Transport</keyword>
<accession>A0A7N2RDY1</accession>
<evidence type="ECO:0000256" key="11">
    <source>
        <dbReference type="SAM" id="Phobius"/>
    </source>
</evidence>
<evidence type="ECO:0000256" key="7">
    <source>
        <dbReference type="ARBA" id="ARBA00022989"/>
    </source>
</evidence>
<protein>
    <recommendedName>
        <fullName evidence="12">Amino acid transporter transmembrane domain-containing protein</fullName>
    </recommendedName>
</protein>
<proteinExistence type="inferred from homology"/>
<reference evidence="13" key="2">
    <citation type="submission" date="2021-01" db="UniProtKB">
        <authorList>
            <consortium name="EnsemblPlants"/>
        </authorList>
    </citation>
    <scope>IDENTIFICATION</scope>
</reference>
<evidence type="ECO:0000256" key="8">
    <source>
        <dbReference type="ARBA" id="ARBA00023136"/>
    </source>
</evidence>
<keyword evidence="14" id="KW-1185">Reference proteome</keyword>
<dbReference type="PANTHER" id="PTHR48017">
    <property type="entry name" value="OS05G0424000 PROTEIN-RELATED"/>
    <property type="match status" value="1"/>
</dbReference>
<evidence type="ECO:0000256" key="6">
    <source>
        <dbReference type="ARBA" id="ARBA00022970"/>
    </source>
</evidence>
<evidence type="ECO:0000256" key="10">
    <source>
        <dbReference type="ARBA" id="ARBA00045588"/>
    </source>
</evidence>
<evidence type="ECO:0000259" key="12">
    <source>
        <dbReference type="Pfam" id="PF01490"/>
    </source>
</evidence>
<dbReference type="InParanoid" id="A0A7N2RDY1"/>
<dbReference type="GO" id="GO:0015293">
    <property type="term" value="F:symporter activity"/>
    <property type="evidence" value="ECO:0007669"/>
    <property type="project" value="UniProtKB-KW"/>
</dbReference>
<sequence length="192" mass="21481">MDHHSRSFSQQSCGQSPYLFIYECQVSYNGGEALSVTFAQIHGPNISKSMMVTVYLLVLVNCLCAFQVYVMVVFDNFEGRYTSKKNRPCPLWIRTCIRVGYGGLASFLSVTFPFLRSLAPLGGGATLPLTFAYPCFMWIAMKKPRPNGLFWFINMGLGCFAVVLTVLVVIAAAWTLADKGFKGNFYRPLCQF</sequence>
<evidence type="ECO:0000256" key="3">
    <source>
        <dbReference type="ARBA" id="ARBA00022448"/>
    </source>
</evidence>
<keyword evidence="9" id="KW-0927">Auxin signaling pathway</keyword>
<dbReference type="InterPro" id="IPR013057">
    <property type="entry name" value="AA_transpt_TM"/>
</dbReference>
<comment type="function">
    <text evidence="10">Carrier protein involved in proton-driven auxin influx. Mediates the formation of auxin gradient from developing leaves (site of auxin biosynthesis) to tips by contributing to the loading of auxin in vascular tissues and facilitating acropetal (base to tip) auxin transport within inner tissues of the root apex, and basipetal (tip to base) auxin transport within outer tissues of the root apex. May be involved in lateral roots and nodules formation.</text>
</comment>
<keyword evidence="6" id="KW-0029">Amino-acid transport</keyword>
<organism evidence="13 14">
    <name type="scientific">Quercus lobata</name>
    <name type="common">Valley oak</name>
    <dbReference type="NCBI Taxonomy" id="97700"/>
    <lineage>
        <taxon>Eukaryota</taxon>
        <taxon>Viridiplantae</taxon>
        <taxon>Streptophyta</taxon>
        <taxon>Embryophyta</taxon>
        <taxon>Tracheophyta</taxon>
        <taxon>Spermatophyta</taxon>
        <taxon>Magnoliopsida</taxon>
        <taxon>eudicotyledons</taxon>
        <taxon>Gunneridae</taxon>
        <taxon>Pentapetalae</taxon>
        <taxon>rosids</taxon>
        <taxon>fabids</taxon>
        <taxon>Fagales</taxon>
        <taxon>Fagaceae</taxon>
        <taxon>Quercus</taxon>
    </lineage>
</organism>
<dbReference type="AlphaFoldDB" id="A0A7N2RDY1"/>
<dbReference type="Gramene" id="QL11p053650:mrna">
    <property type="protein sequence ID" value="QL11p053650:mrna:CDS:2"/>
    <property type="gene ID" value="QL11p053650"/>
</dbReference>
<dbReference type="GO" id="GO:0012505">
    <property type="term" value="C:endomembrane system"/>
    <property type="evidence" value="ECO:0007669"/>
    <property type="project" value="UniProtKB-SubCell"/>
</dbReference>
<keyword evidence="4 11" id="KW-0812">Transmembrane</keyword>
<evidence type="ECO:0000256" key="1">
    <source>
        <dbReference type="ARBA" id="ARBA00004127"/>
    </source>
</evidence>
<evidence type="ECO:0000256" key="5">
    <source>
        <dbReference type="ARBA" id="ARBA00022847"/>
    </source>
</evidence>
<keyword evidence="7 11" id="KW-1133">Transmembrane helix</keyword>
<reference evidence="13 14" key="1">
    <citation type="journal article" date="2016" name="G3 (Bethesda)">
        <title>First Draft Assembly and Annotation of the Genome of a California Endemic Oak Quercus lobata Nee (Fagaceae).</title>
        <authorList>
            <person name="Sork V.L."/>
            <person name="Fitz-Gibbon S.T."/>
            <person name="Puiu D."/>
            <person name="Crepeau M."/>
            <person name="Gugger P.F."/>
            <person name="Sherman R."/>
            <person name="Stevens K."/>
            <person name="Langley C.H."/>
            <person name="Pellegrini M."/>
            <person name="Salzberg S.L."/>
        </authorList>
    </citation>
    <scope>NUCLEOTIDE SEQUENCE [LARGE SCALE GENOMIC DNA]</scope>
    <source>
        <strain evidence="13 14">cv. SW786</strain>
    </source>
</reference>
<keyword evidence="5" id="KW-0769">Symport</keyword>
<evidence type="ECO:0000256" key="9">
    <source>
        <dbReference type="ARBA" id="ARBA00023294"/>
    </source>
</evidence>
<dbReference type="Pfam" id="PF01490">
    <property type="entry name" value="Aa_trans"/>
    <property type="match status" value="1"/>
</dbReference>
<name>A0A7N2RDY1_QUELO</name>
<evidence type="ECO:0000313" key="13">
    <source>
        <dbReference type="EnsemblPlants" id="QL11p053650:mrna:CDS:2"/>
    </source>
</evidence>
<dbReference type="EMBL" id="LRBV02000011">
    <property type="status" value="NOT_ANNOTATED_CDS"/>
    <property type="molecule type" value="Genomic_DNA"/>
</dbReference>
<dbReference type="EnsemblPlants" id="QL11p053650:mrna">
    <property type="protein sequence ID" value="QL11p053650:mrna:CDS:2"/>
    <property type="gene ID" value="QL11p053650"/>
</dbReference>
<feature type="transmembrane region" description="Helical" evidence="11">
    <location>
        <begin position="121"/>
        <end position="140"/>
    </location>
</feature>
<evidence type="ECO:0000256" key="4">
    <source>
        <dbReference type="ARBA" id="ARBA00022692"/>
    </source>
</evidence>